<dbReference type="SUPFAM" id="SSF52540">
    <property type="entry name" value="P-loop containing nucleoside triphosphate hydrolases"/>
    <property type="match status" value="1"/>
</dbReference>
<dbReference type="EMBL" id="QVLU01000002">
    <property type="protein sequence ID" value="RGE74090.1"/>
    <property type="molecule type" value="Genomic_DNA"/>
</dbReference>
<accession>A0A3E3J438</accession>
<sequence>MHYRGKNYKRIMLLGNSGSGKSWTAERLGKKTGYPVIYLDLECWQPGWTYPPEEVWYEKNREFVNKEEWIIDGNHHETMEMRFQAADLILFFDISRLQCVYSVWKRHGHKRVDLPDYLEEKRDKKFYQLLKWTWDFPKKRRPGLLSIFEKYQDKTILTFRTRKEAEAFIEEVQP</sequence>
<dbReference type="Gene3D" id="3.40.50.300">
    <property type="entry name" value="P-loop containing nucleotide triphosphate hydrolases"/>
    <property type="match status" value="1"/>
</dbReference>
<dbReference type="InterPro" id="IPR027417">
    <property type="entry name" value="P-loop_NTPase"/>
</dbReference>
<reference evidence="1 2" key="1">
    <citation type="submission" date="2018-08" db="EMBL/GenBank/DDBJ databases">
        <title>A genome reference for cultivated species of the human gut microbiota.</title>
        <authorList>
            <person name="Zou Y."/>
            <person name="Xue W."/>
            <person name="Luo G."/>
        </authorList>
    </citation>
    <scope>NUCLEOTIDE SEQUENCE [LARGE SCALE GENOMIC DNA]</scope>
    <source>
        <strain evidence="1 2">AF26-4BH</strain>
    </source>
</reference>
<evidence type="ECO:0000313" key="1">
    <source>
        <dbReference type="EMBL" id="RGE74090.1"/>
    </source>
</evidence>
<evidence type="ECO:0000313" key="2">
    <source>
        <dbReference type="Proteomes" id="UP000261166"/>
    </source>
</evidence>
<dbReference type="OrthoDB" id="1201990at2"/>
<comment type="caution">
    <text evidence="1">The sequence shown here is derived from an EMBL/GenBank/DDBJ whole genome shotgun (WGS) entry which is preliminary data.</text>
</comment>
<dbReference type="InterPro" id="IPR052922">
    <property type="entry name" value="Cytidylate_Kinase-2"/>
</dbReference>
<dbReference type="Proteomes" id="UP000261166">
    <property type="component" value="Unassembled WGS sequence"/>
</dbReference>
<organism evidence="1 2">
    <name type="scientific">Eisenbergiella massiliensis</name>
    <dbReference type="NCBI Taxonomy" id="1720294"/>
    <lineage>
        <taxon>Bacteria</taxon>
        <taxon>Bacillati</taxon>
        <taxon>Bacillota</taxon>
        <taxon>Clostridia</taxon>
        <taxon>Lachnospirales</taxon>
        <taxon>Lachnospiraceae</taxon>
        <taxon>Eisenbergiella</taxon>
    </lineage>
</organism>
<proteinExistence type="predicted"/>
<dbReference type="PANTHER" id="PTHR37816">
    <property type="entry name" value="YALI0E33011P"/>
    <property type="match status" value="1"/>
</dbReference>
<evidence type="ECO:0008006" key="3">
    <source>
        <dbReference type="Google" id="ProtNLM"/>
    </source>
</evidence>
<dbReference type="RefSeq" id="WP_025489646.1">
    <property type="nucleotide sequence ID" value="NZ_CALBAU010000344.1"/>
</dbReference>
<dbReference type="AlphaFoldDB" id="A0A3E3J438"/>
<name>A0A3E3J438_9FIRM</name>
<dbReference type="PANTHER" id="PTHR37816:SF3">
    <property type="entry name" value="MODULATES DNA TOPOLOGY"/>
    <property type="match status" value="1"/>
</dbReference>
<protein>
    <recommendedName>
        <fullName evidence="3">DNA topology modulation protein</fullName>
    </recommendedName>
</protein>
<gene>
    <name evidence="1" type="ORF">DWY69_03130</name>
</gene>